<protein>
    <submittedName>
        <fullName evidence="2">Uncharacterized protein</fullName>
    </submittedName>
</protein>
<feature type="region of interest" description="Disordered" evidence="1">
    <location>
        <begin position="49"/>
        <end position="70"/>
    </location>
</feature>
<comment type="caution">
    <text evidence="2">The sequence shown here is derived from an EMBL/GenBank/DDBJ whole genome shotgun (WGS) entry which is preliminary data.</text>
</comment>
<dbReference type="AlphaFoldDB" id="A0A830EC42"/>
<organism evidence="2 3">
    <name type="scientific">Halobellus salinus</name>
    <dbReference type="NCBI Taxonomy" id="931585"/>
    <lineage>
        <taxon>Archaea</taxon>
        <taxon>Methanobacteriati</taxon>
        <taxon>Methanobacteriota</taxon>
        <taxon>Stenosarchaea group</taxon>
        <taxon>Halobacteria</taxon>
        <taxon>Halobacteriales</taxon>
        <taxon>Haloferacaceae</taxon>
        <taxon>Halobellus</taxon>
    </lineage>
</organism>
<sequence length="70" mass="6872">MGAPLRGGGLTPNAGLVIGPVVVVIPDGPVLALVVVAPTATAGLFRSDVGESVSPAGESEPGCWDSDPDY</sequence>
<evidence type="ECO:0000256" key="1">
    <source>
        <dbReference type="SAM" id="MobiDB-lite"/>
    </source>
</evidence>
<dbReference type="EMBL" id="BMOC01000014">
    <property type="protein sequence ID" value="GGJ11500.1"/>
    <property type="molecule type" value="Genomic_DNA"/>
</dbReference>
<keyword evidence="3" id="KW-1185">Reference proteome</keyword>
<dbReference type="RefSeq" id="WP_188787443.1">
    <property type="nucleotide sequence ID" value="NZ_BMOC01000014.1"/>
</dbReference>
<name>A0A830EC42_9EURY</name>
<proteinExistence type="predicted"/>
<dbReference type="Proteomes" id="UP000653099">
    <property type="component" value="Unassembled WGS sequence"/>
</dbReference>
<evidence type="ECO:0000313" key="3">
    <source>
        <dbReference type="Proteomes" id="UP000653099"/>
    </source>
</evidence>
<accession>A0A830EC42</accession>
<reference evidence="2" key="2">
    <citation type="submission" date="2020-09" db="EMBL/GenBank/DDBJ databases">
        <authorList>
            <person name="Sun Q."/>
            <person name="Ohkuma M."/>
        </authorList>
    </citation>
    <scope>NUCLEOTIDE SEQUENCE</scope>
    <source>
        <strain evidence="2">JCM 14359</strain>
    </source>
</reference>
<reference evidence="2" key="1">
    <citation type="journal article" date="2014" name="Int. J. Syst. Evol. Microbiol.">
        <title>Complete genome sequence of Corynebacterium casei LMG S-19264T (=DSM 44701T), isolated from a smear-ripened cheese.</title>
        <authorList>
            <consortium name="US DOE Joint Genome Institute (JGI-PGF)"/>
            <person name="Walter F."/>
            <person name="Albersmeier A."/>
            <person name="Kalinowski J."/>
            <person name="Ruckert C."/>
        </authorList>
    </citation>
    <scope>NUCLEOTIDE SEQUENCE</scope>
    <source>
        <strain evidence="2">JCM 14359</strain>
    </source>
</reference>
<gene>
    <name evidence="2" type="ORF">GCM10008995_21770</name>
</gene>
<evidence type="ECO:0000313" key="2">
    <source>
        <dbReference type="EMBL" id="GGJ11500.1"/>
    </source>
</evidence>